<dbReference type="AlphaFoldDB" id="J9G4K6"/>
<reference evidence="1" key="1">
    <citation type="journal article" date="2012" name="PLoS ONE">
        <title>Gene sets for utilization of primary and secondary nutrition supplies in the distal gut of endangered iberian lynx.</title>
        <authorList>
            <person name="Alcaide M."/>
            <person name="Messina E."/>
            <person name="Richter M."/>
            <person name="Bargiela R."/>
            <person name="Peplies J."/>
            <person name="Huws S.A."/>
            <person name="Newbold C.J."/>
            <person name="Golyshin P.N."/>
            <person name="Simon M.A."/>
            <person name="Lopez G."/>
            <person name="Yakimov M.M."/>
            <person name="Ferrer M."/>
        </authorList>
    </citation>
    <scope>NUCLEOTIDE SEQUENCE</scope>
</reference>
<evidence type="ECO:0000313" key="1">
    <source>
        <dbReference type="EMBL" id="EJW96747.1"/>
    </source>
</evidence>
<sequence length="69" mass="8395">MEKFQESLRHFSQALQQGLMVSVHRTERLHREVFLSCKYLIHLPMSVARNTIYQKYRNLWKRFPGCSLR</sequence>
<gene>
    <name evidence="1" type="ORF">EVA_15146</name>
</gene>
<dbReference type="EMBL" id="AMCI01005127">
    <property type="protein sequence ID" value="EJW96747.1"/>
    <property type="molecule type" value="Genomic_DNA"/>
</dbReference>
<organism evidence="1">
    <name type="scientific">gut metagenome</name>
    <dbReference type="NCBI Taxonomy" id="749906"/>
    <lineage>
        <taxon>unclassified sequences</taxon>
        <taxon>metagenomes</taxon>
        <taxon>organismal metagenomes</taxon>
    </lineage>
</organism>
<accession>J9G4K6</accession>
<comment type="caution">
    <text evidence="1">The sequence shown here is derived from an EMBL/GenBank/DDBJ whole genome shotgun (WGS) entry which is preliminary data.</text>
</comment>
<name>J9G4K6_9ZZZZ</name>
<protein>
    <submittedName>
        <fullName evidence="1">Uncharacterized protein</fullName>
    </submittedName>
</protein>
<proteinExistence type="predicted"/>